<gene>
    <name evidence="2" type="ORF">B2A_06419</name>
</gene>
<feature type="transmembrane region" description="Helical" evidence="1">
    <location>
        <begin position="37"/>
        <end position="69"/>
    </location>
</feature>
<evidence type="ECO:0000313" key="2">
    <source>
        <dbReference type="EMBL" id="EQD52811.1"/>
    </source>
</evidence>
<keyword evidence="1" id="KW-1133">Transmembrane helix</keyword>
<accession>T0ZX63</accession>
<name>T0ZX63_9ZZZZ</name>
<keyword evidence="1" id="KW-0472">Membrane</keyword>
<protein>
    <submittedName>
        <fullName evidence="2">Transmembrane protein</fullName>
    </submittedName>
</protein>
<evidence type="ECO:0000256" key="1">
    <source>
        <dbReference type="SAM" id="Phobius"/>
    </source>
</evidence>
<dbReference type="AlphaFoldDB" id="T0ZX63"/>
<sequence length="85" mass="9693">IVFPALALAALIIDYIKRPEVRGTLLDSHFNWQIRTFWFMLLWSAIGGVLCLVFIGWVVLAAAGVWYIYRVAKGWLRLSEGRSVP</sequence>
<keyword evidence="1 2" id="KW-0812">Transmembrane</keyword>
<proteinExistence type="predicted"/>
<reference evidence="2" key="1">
    <citation type="submission" date="2013-08" db="EMBL/GenBank/DDBJ databases">
        <authorList>
            <person name="Mendez C."/>
            <person name="Richter M."/>
            <person name="Ferrer M."/>
            <person name="Sanchez J."/>
        </authorList>
    </citation>
    <scope>NUCLEOTIDE SEQUENCE</scope>
</reference>
<feature type="non-terminal residue" evidence="2">
    <location>
        <position position="1"/>
    </location>
</feature>
<comment type="caution">
    <text evidence="2">The sequence shown here is derived from an EMBL/GenBank/DDBJ whole genome shotgun (WGS) entry which is preliminary data.</text>
</comment>
<dbReference type="EMBL" id="AUZZ01004540">
    <property type="protein sequence ID" value="EQD52811.1"/>
    <property type="molecule type" value="Genomic_DNA"/>
</dbReference>
<organism evidence="2">
    <name type="scientific">mine drainage metagenome</name>
    <dbReference type="NCBI Taxonomy" id="410659"/>
    <lineage>
        <taxon>unclassified sequences</taxon>
        <taxon>metagenomes</taxon>
        <taxon>ecological metagenomes</taxon>
    </lineage>
</organism>
<reference evidence="2" key="2">
    <citation type="journal article" date="2014" name="ISME J.">
        <title>Microbial stratification in low pH oxic and suboxic macroscopic growths along an acid mine drainage.</title>
        <authorList>
            <person name="Mendez-Garcia C."/>
            <person name="Mesa V."/>
            <person name="Sprenger R.R."/>
            <person name="Richter M."/>
            <person name="Diez M.S."/>
            <person name="Solano J."/>
            <person name="Bargiela R."/>
            <person name="Golyshina O.V."/>
            <person name="Manteca A."/>
            <person name="Ramos J.L."/>
            <person name="Gallego J.R."/>
            <person name="Llorente I."/>
            <person name="Martins Dos Santos V.A."/>
            <person name="Jensen O.N."/>
            <person name="Pelaez A.I."/>
            <person name="Sanchez J."/>
            <person name="Ferrer M."/>
        </authorList>
    </citation>
    <scope>NUCLEOTIDE SEQUENCE</scope>
</reference>